<evidence type="ECO:0000256" key="8">
    <source>
        <dbReference type="ARBA" id="ARBA00038436"/>
    </source>
</evidence>
<comment type="subunit">
    <text evidence="9">The complex comprises the extracytoplasmic solute receptor protein and the two transmembrane proteins.</text>
</comment>
<proteinExistence type="inferred from homology"/>
<feature type="domain" description="Tripartite ATP-independent periplasmic transporters DctQ component" evidence="10">
    <location>
        <begin position="54"/>
        <end position="184"/>
    </location>
</feature>
<comment type="function">
    <text evidence="9">Part of the tripartite ATP-independent periplasmic (TRAP) transport system.</text>
</comment>
<dbReference type="InterPro" id="IPR007387">
    <property type="entry name" value="TRAP_DctQ"/>
</dbReference>
<feature type="transmembrane region" description="Helical" evidence="9">
    <location>
        <begin position="85"/>
        <end position="107"/>
    </location>
</feature>
<dbReference type="PANTHER" id="PTHR35011">
    <property type="entry name" value="2,3-DIKETO-L-GULONATE TRAP TRANSPORTER SMALL PERMEASE PROTEIN YIAM"/>
    <property type="match status" value="1"/>
</dbReference>
<keyword evidence="12" id="KW-1185">Reference proteome</keyword>
<dbReference type="InterPro" id="IPR055348">
    <property type="entry name" value="DctQ"/>
</dbReference>
<evidence type="ECO:0000256" key="9">
    <source>
        <dbReference type="RuleBase" id="RU369079"/>
    </source>
</evidence>
<dbReference type="GO" id="GO:0005886">
    <property type="term" value="C:plasma membrane"/>
    <property type="evidence" value="ECO:0007669"/>
    <property type="project" value="UniProtKB-SubCell"/>
</dbReference>
<evidence type="ECO:0000256" key="5">
    <source>
        <dbReference type="ARBA" id="ARBA00022692"/>
    </source>
</evidence>
<keyword evidence="3" id="KW-1003">Cell membrane</keyword>
<evidence type="ECO:0000313" key="12">
    <source>
        <dbReference type="Proteomes" id="UP000293719"/>
    </source>
</evidence>
<dbReference type="GO" id="GO:0015740">
    <property type="term" value="P:C4-dicarboxylate transport"/>
    <property type="evidence" value="ECO:0007669"/>
    <property type="project" value="TreeGrafter"/>
</dbReference>
<keyword evidence="4 9" id="KW-0997">Cell inner membrane</keyword>
<comment type="similarity">
    <text evidence="8 9">Belongs to the TRAP transporter small permease family.</text>
</comment>
<organism evidence="11 12">
    <name type="scientific">Roseitalea porphyridii</name>
    <dbReference type="NCBI Taxonomy" id="1852022"/>
    <lineage>
        <taxon>Bacteria</taxon>
        <taxon>Pseudomonadati</taxon>
        <taxon>Pseudomonadota</taxon>
        <taxon>Alphaproteobacteria</taxon>
        <taxon>Hyphomicrobiales</taxon>
        <taxon>Ahrensiaceae</taxon>
        <taxon>Roseitalea</taxon>
    </lineage>
</organism>
<dbReference type="EMBL" id="CP036532">
    <property type="protein sequence ID" value="QBK31925.1"/>
    <property type="molecule type" value="Genomic_DNA"/>
</dbReference>
<feature type="transmembrane region" description="Helical" evidence="9">
    <location>
        <begin position="46"/>
        <end position="65"/>
    </location>
</feature>
<dbReference type="Proteomes" id="UP000293719">
    <property type="component" value="Chromosome"/>
</dbReference>
<dbReference type="AlphaFoldDB" id="A0A4P6V3V8"/>
<reference evidence="11 12" key="1">
    <citation type="journal article" date="2017" name="Int. J. Syst. Evol. Microbiol.">
        <title>Roseitalea porphyridii gen. nov., sp. nov., isolated from a red alga, and reclassification of Hoeflea suaedae Chung et al. 2013 as Pseudohoeflea suaedae gen. nov., comb. nov.</title>
        <authorList>
            <person name="Hyeon J.W."/>
            <person name="Jeong S.E."/>
            <person name="Baek K."/>
            <person name="Jeon C.O."/>
        </authorList>
    </citation>
    <scope>NUCLEOTIDE SEQUENCE [LARGE SCALE GENOMIC DNA]</scope>
    <source>
        <strain evidence="11 12">MA7-20</strain>
    </source>
</reference>
<evidence type="ECO:0000256" key="2">
    <source>
        <dbReference type="ARBA" id="ARBA00022448"/>
    </source>
</evidence>
<keyword evidence="2 9" id="KW-0813">Transport</keyword>
<comment type="subcellular location">
    <subcellularLocation>
        <location evidence="1 9">Cell inner membrane</location>
        <topology evidence="1 9">Multi-pass membrane protein</topology>
    </subcellularLocation>
</comment>
<evidence type="ECO:0000256" key="6">
    <source>
        <dbReference type="ARBA" id="ARBA00022989"/>
    </source>
</evidence>
<keyword evidence="6 9" id="KW-1133">Transmembrane helix</keyword>
<dbReference type="PANTHER" id="PTHR35011:SF2">
    <property type="entry name" value="2,3-DIKETO-L-GULONATE TRAP TRANSPORTER SMALL PERMEASE PROTEIN YIAM"/>
    <property type="match status" value="1"/>
</dbReference>
<dbReference type="KEGG" id="rpod:E0E05_15805"/>
<keyword evidence="5 9" id="KW-0812">Transmembrane</keyword>
<evidence type="ECO:0000256" key="7">
    <source>
        <dbReference type="ARBA" id="ARBA00023136"/>
    </source>
</evidence>
<feature type="transmembrane region" description="Helical" evidence="9">
    <location>
        <begin position="119"/>
        <end position="139"/>
    </location>
</feature>
<evidence type="ECO:0000313" key="11">
    <source>
        <dbReference type="EMBL" id="QBK31925.1"/>
    </source>
</evidence>
<keyword evidence="7 9" id="KW-0472">Membrane</keyword>
<gene>
    <name evidence="11" type="ORF">E0E05_15805</name>
</gene>
<evidence type="ECO:0000259" key="10">
    <source>
        <dbReference type="Pfam" id="PF04290"/>
    </source>
</evidence>
<name>A0A4P6V3V8_9HYPH</name>
<accession>A0A4P6V3V8</accession>
<evidence type="ECO:0000256" key="3">
    <source>
        <dbReference type="ARBA" id="ARBA00022475"/>
    </source>
</evidence>
<evidence type="ECO:0000256" key="4">
    <source>
        <dbReference type="ARBA" id="ARBA00022519"/>
    </source>
</evidence>
<sequence length="194" mass="21021">MRRGGSPRRPAVSEPAGMAGYAVGAWCRHKPEGAALSYVVKVLKPIIVLLFLAMTVITLAATLARMFPVLPSLYWAGEATRYLNFWMTCLGIGAALHLGLHFSLTIISDAYPLMVRRAAAVATYAGMMLLAGVMINYGIQMITWNFGQLSAAMQVPMSYVYVGIPISGALIFVHSLIALVRVFRQGRNAEGEAQ</sequence>
<evidence type="ECO:0000256" key="1">
    <source>
        <dbReference type="ARBA" id="ARBA00004429"/>
    </source>
</evidence>
<protein>
    <recommendedName>
        <fullName evidence="9">TRAP transporter small permease protein</fullName>
    </recommendedName>
</protein>
<feature type="transmembrane region" description="Helical" evidence="9">
    <location>
        <begin position="159"/>
        <end position="180"/>
    </location>
</feature>
<dbReference type="Pfam" id="PF04290">
    <property type="entry name" value="DctQ"/>
    <property type="match status" value="1"/>
</dbReference>
<dbReference type="GO" id="GO:0022857">
    <property type="term" value="F:transmembrane transporter activity"/>
    <property type="evidence" value="ECO:0007669"/>
    <property type="project" value="UniProtKB-UniRule"/>
</dbReference>